<proteinExistence type="predicted"/>
<organism evidence="1">
    <name type="scientific">marine sediment metagenome</name>
    <dbReference type="NCBI Taxonomy" id="412755"/>
    <lineage>
        <taxon>unclassified sequences</taxon>
        <taxon>metagenomes</taxon>
        <taxon>ecological metagenomes</taxon>
    </lineage>
</organism>
<reference evidence="1" key="1">
    <citation type="journal article" date="2014" name="Front. Microbiol.">
        <title>High frequency of phylogenetically diverse reductive dehalogenase-homologous genes in deep subseafloor sedimentary metagenomes.</title>
        <authorList>
            <person name="Kawai M."/>
            <person name="Futagami T."/>
            <person name="Toyoda A."/>
            <person name="Takaki Y."/>
            <person name="Nishi S."/>
            <person name="Hori S."/>
            <person name="Arai W."/>
            <person name="Tsubouchi T."/>
            <person name="Morono Y."/>
            <person name="Uchiyama I."/>
            <person name="Ito T."/>
            <person name="Fujiyama A."/>
            <person name="Inagaki F."/>
            <person name="Takami H."/>
        </authorList>
    </citation>
    <scope>NUCLEOTIDE SEQUENCE</scope>
    <source>
        <strain evidence="1">Expedition CK06-06</strain>
    </source>
</reference>
<evidence type="ECO:0000313" key="1">
    <source>
        <dbReference type="EMBL" id="GAG02275.1"/>
    </source>
</evidence>
<dbReference type="EMBL" id="BARS01021324">
    <property type="protein sequence ID" value="GAG02275.1"/>
    <property type="molecule type" value="Genomic_DNA"/>
</dbReference>
<gene>
    <name evidence="1" type="ORF">S01H1_34261</name>
</gene>
<dbReference type="AlphaFoldDB" id="X0U9P4"/>
<accession>X0U9P4</accession>
<feature type="non-terminal residue" evidence="1">
    <location>
        <position position="1"/>
    </location>
</feature>
<sequence length="89" mass="9866">RLNFFKCTTTGGLTVLIENELLSRDYSPPGYVKVGTTDVISVNFGDSREAEIEAIEAEMKQKSGEHQHWLDLMAGKVQSLKAIEHSEVA</sequence>
<comment type="caution">
    <text evidence="1">The sequence shown here is derived from an EMBL/GenBank/DDBJ whole genome shotgun (WGS) entry which is preliminary data.</text>
</comment>
<protein>
    <submittedName>
        <fullName evidence="1">Uncharacterized protein</fullName>
    </submittedName>
</protein>
<name>X0U9P4_9ZZZZ</name>